<feature type="transmembrane region" description="Helical" evidence="5">
    <location>
        <begin position="196"/>
        <end position="214"/>
    </location>
</feature>
<feature type="transmembrane region" description="Helical" evidence="5">
    <location>
        <begin position="65"/>
        <end position="86"/>
    </location>
</feature>
<feature type="transmembrane region" description="Helical" evidence="5">
    <location>
        <begin position="281"/>
        <end position="300"/>
    </location>
</feature>
<evidence type="ECO:0000256" key="1">
    <source>
        <dbReference type="ARBA" id="ARBA00022692"/>
    </source>
</evidence>
<name>A0A1F7F367_UNCRA</name>
<evidence type="ECO:0000313" key="8">
    <source>
        <dbReference type="Proteomes" id="UP000179243"/>
    </source>
</evidence>
<comment type="caution">
    <text evidence="7">The sequence shown here is derived from an EMBL/GenBank/DDBJ whole genome shotgun (WGS) entry which is preliminary data.</text>
</comment>
<feature type="transmembrane region" description="Helical" evidence="5">
    <location>
        <begin position="312"/>
        <end position="332"/>
    </location>
</feature>
<dbReference type="PANTHER" id="PTHR23526">
    <property type="entry name" value="INTEGRAL MEMBRANE TRANSPORT PROTEIN-RELATED"/>
    <property type="match status" value="1"/>
</dbReference>
<dbReference type="Proteomes" id="UP000179243">
    <property type="component" value="Unassembled WGS sequence"/>
</dbReference>
<evidence type="ECO:0000256" key="3">
    <source>
        <dbReference type="ARBA" id="ARBA00023136"/>
    </source>
</evidence>
<dbReference type="PROSITE" id="PS50850">
    <property type="entry name" value="MFS"/>
    <property type="match status" value="1"/>
</dbReference>
<dbReference type="GO" id="GO:0022857">
    <property type="term" value="F:transmembrane transporter activity"/>
    <property type="evidence" value="ECO:0007669"/>
    <property type="project" value="InterPro"/>
</dbReference>
<dbReference type="InterPro" id="IPR036259">
    <property type="entry name" value="MFS_trans_sf"/>
</dbReference>
<dbReference type="Gene3D" id="1.20.1250.20">
    <property type="entry name" value="MFS general substrate transporter like domains"/>
    <property type="match status" value="2"/>
</dbReference>
<dbReference type="InterPro" id="IPR052528">
    <property type="entry name" value="Sugar_transport-like"/>
</dbReference>
<evidence type="ECO:0000256" key="5">
    <source>
        <dbReference type="SAM" id="Phobius"/>
    </source>
</evidence>
<reference evidence="7 8" key="1">
    <citation type="journal article" date="2016" name="Nat. Commun.">
        <title>Thousands of microbial genomes shed light on interconnected biogeochemical processes in an aquifer system.</title>
        <authorList>
            <person name="Anantharaman K."/>
            <person name="Brown C.T."/>
            <person name="Hug L.A."/>
            <person name="Sharon I."/>
            <person name="Castelle C.J."/>
            <person name="Probst A.J."/>
            <person name="Thomas B.C."/>
            <person name="Singh A."/>
            <person name="Wilkins M.J."/>
            <person name="Karaoz U."/>
            <person name="Brodie E.L."/>
            <person name="Williams K.H."/>
            <person name="Hubbard S.S."/>
            <person name="Banfield J.F."/>
        </authorList>
    </citation>
    <scope>NUCLEOTIDE SEQUENCE [LARGE SCALE GENOMIC DNA]</scope>
</reference>
<feature type="transmembrane region" description="Helical" evidence="5">
    <location>
        <begin position="338"/>
        <end position="360"/>
    </location>
</feature>
<evidence type="ECO:0000259" key="6">
    <source>
        <dbReference type="PROSITE" id="PS50850"/>
    </source>
</evidence>
<accession>A0A1F7F367</accession>
<protein>
    <recommendedName>
        <fullName evidence="6">Major facilitator superfamily (MFS) profile domain-containing protein</fullName>
    </recommendedName>
</protein>
<dbReference type="CDD" id="cd06174">
    <property type="entry name" value="MFS"/>
    <property type="match status" value="1"/>
</dbReference>
<organism evidence="7 8">
    <name type="scientific">Candidatus Raymondbacteria bacterium RIFOXYD12_FULL_49_13</name>
    <dbReference type="NCBI Taxonomy" id="1817890"/>
    <lineage>
        <taxon>Bacteria</taxon>
        <taxon>Raymondiibacteriota</taxon>
    </lineage>
</organism>
<feature type="domain" description="Major facilitator superfamily (MFS) profile" evidence="6">
    <location>
        <begin position="245"/>
        <end position="448"/>
    </location>
</feature>
<dbReference type="InterPro" id="IPR020846">
    <property type="entry name" value="MFS_dom"/>
</dbReference>
<proteinExistence type="predicted"/>
<gene>
    <name evidence="7" type="ORF">A2519_20320</name>
</gene>
<evidence type="ECO:0000256" key="2">
    <source>
        <dbReference type="ARBA" id="ARBA00022989"/>
    </source>
</evidence>
<feature type="transmembrane region" description="Helical" evidence="5">
    <location>
        <begin position="372"/>
        <end position="394"/>
    </location>
</feature>
<feature type="transmembrane region" description="Helical" evidence="5">
    <location>
        <begin position="414"/>
        <end position="433"/>
    </location>
</feature>
<keyword evidence="2 5" id="KW-1133">Transmembrane helix</keyword>
<feature type="transmembrane region" description="Helical" evidence="5">
    <location>
        <begin position="98"/>
        <end position="119"/>
    </location>
</feature>
<feature type="transmembrane region" description="Helical" evidence="5">
    <location>
        <begin position="125"/>
        <end position="147"/>
    </location>
</feature>
<dbReference type="SUPFAM" id="SSF103473">
    <property type="entry name" value="MFS general substrate transporter"/>
    <property type="match status" value="1"/>
</dbReference>
<feature type="transmembrane region" description="Helical" evidence="5">
    <location>
        <begin position="167"/>
        <end position="184"/>
    </location>
</feature>
<evidence type="ECO:0000256" key="4">
    <source>
        <dbReference type="SAM" id="MobiDB-lite"/>
    </source>
</evidence>
<sequence>MGLTNDKPLRPDQVNDHSQVTDESVLKRERVKFGLGTVLYQSEETGLGGVPTAIIRSLGGDDRHIGIFGCVNGLTSLFQWIGTLLIRRCKSNRKAMIVSMALGLSVASLIAASILFSSFSWFSGYSLWCYLGFSLLLAVIGGVQWNIESSWIGDLVPKHRLGWFTSVKWFIGVAGIFVFMNLIGRVCDRWPSPQGYSSVYIMFAGSFFVATFLYKSVTDRTPKSALFFSKGASNSERLNYRSNALWCYIAFYVLWAGGRTMLFTFWGAYLIDAFKFSMTKVAWMLSVQYMVSCIMVLVMGRFTDRTGHRIPLIIVTAIVGASMGLWVASAWFGVITIVIFQILNGAAGHTHSMLAINFGLEIFPDKGRSGYLAFSRIFIGVIAILMPVLAGRIMFRLHDFHYALWGAILTKYHVLFILSTIVTLCASVPLVIIGNRRVDAASASESIA</sequence>
<keyword evidence="3 5" id="KW-0472">Membrane</keyword>
<dbReference type="AlphaFoldDB" id="A0A1F7F367"/>
<keyword evidence="1 5" id="KW-0812">Transmembrane</keyword>
<evidence type="ECO:0000313" key="7">
    <source>
        <dbReference type="EMBL" id="OGK01105.1"/>
    </source>
</evidence>
<feature type="region of interest" description="Disordered" evidence="4">
    <location>
        <begin position="1"/>
        <end position="21"/>
    </location>
</feature>
<dbReference type="EMBL" id="MFYX01000133">
    <property type="protein sequence ID" value="OGK01105.1"/>
    <property type="molecule type" value="Genomic_DNA"/>
</dbReference>
<dbReference type="Pfam" id="PF07690">
    <property type="entry name" value="MFS_1"/>
    <property type="match status" value="1"/>
</dbReference>
<feature type="transmembrane region" description="Helical" evidence="5">
    <location>
        <begin position="245"/>
        <end position="269"/>
    </location>
</feature>
<dbReference type="PANTHER" id="PTHR23526:SF2">
    <property type="entry name" value="MAJOR FACILITATOR SUPERFAMILY (MFS) PROFILE DOMAIN-CONTAINING PROTEIN"/>
    <property type="match status" value="1"/>
</dbReference>
<dbReference type="InterPro" id="IPR011701">
    <property type="entry name" value="MFS"/>
</dbReference>